<dbReference type="Proteomes" id="UP000584824">
    <property type="component" value="Unassembled WGS sequence"/>
</dbReference>
<proteinExistence type="predicted"/>
<gene>
    <name evidence="3" type="ORF">GGQ66_000755</name>
</gene>
<organism evidence="3 4">
    <name type="scientific">Allorhizobium borbori</name>
    <dbReference type="NCBI Taxonomy" id="485907"/>
    <lineage>
        <taxon>Bacteria</taxon>
        <taxon>Pseudomonadati</taxon>
        <taxon>Pseudomonadota</taxon>
        <taxon>Alphaproteobacteria</taxon>
        <taxon>Hyphomicrobiales</taxon>
        <taxon>Rhizobiaceae</taxon>
        <taxon>Rhizobium/Agrobacterium group</taxon>
        <taxon>Allorhizobium</taxon>
    </lineage>
</organism>
<dbReference type="Pfam" id="PF00903">
    <property type="entry name" value="Glyoxalase"/>
    <property type="match status" value="2"/>
</dbReference>
<dbReference type="AlphaFoldDB" id="A0A7W6K193"/>
<evidence type="ECO:0000259" key="2">
    <source>
        <dbReference type="PROSITE" id="PS51819"/>
    </source>
</evidence>
<feature type="domain" description="VOC" evidence="2">
    <location>
        <begin position="159"/>
        <end position="285"/>
    </location>
</feature>
<dbReference type="PROSITE" id="PS51819">
    <property type="entry name" value="VOC"/>
    <property type="match status" value="2"/>
</dbReference>
<evidence type="ECO:0000256" key="1">
    <source>
        <dbReference type="SAM" id="MobiDB-lite"/>
    </source>
</evidence>
<sequence length="343" mass="38762">MSKLSDRYDPGPQIAQCGTINLGTKDLEKSLFFFRDTLGMEEVERRGNVSYLRCYQELGHHSLVLTEQDEAVVNSYSFRVKRPQDVELFYEELKKQDMDVLEIPAGTEAGRGTAIRFLLPGGDHPFELYYDIEKPLAPEAMRSRLPSNSSKRRGLGVRRIDHFNIQTSPSTINQAEQWVRDNLGFKRREFAYLPDSPKTIMASWMSVTPQVHDLAIVANRLEKKAQLHHVAFNMQDFSDVLTAADTLRDLDVSYGVGPGKHGIGQAMYLYVHDPGSDHRVEIYAGGYLIFDPDWEAIEWKKEDFPEGLTWYGDPIDTRPGSRGRDTTGSAGLHFGAGFPKAAE</sequence>
<evidence type="ECO:0000313" key="4">
    <source>
        <dbReference type="Proteomes" id="UP000584824"/>
    </source>
</evidence>
<feature type="region of interest" description="Disordered" evidence="1">
    <location>
        <begin position="311"/>
        <end position="343"/>
    </location>
</feature>
<dbReference type="RefSeq" id="WP_183789543.1">
    <property type="nucleotide sequence ID" value="NZ_JACIDU010000002.1"/>
</dbReference>
<dbReference type="EC" id="1.13.11.2" evidence="3"/>
<keyword evidence="3" id="KW-0560">Oxidoreductase</keyword>
<dbReference type="Gene3D" id="3.10.180.10">
    <property type="entry name" value="2,3-Dihydroxybiphenyl 1,2-Dioxygenase, domain 1"/>
    <property type="match status" value="2"/>
</dbReference>
<protein>
    <submittedName>
        <fullName evidence="3">Catechol 2,3-dioxygenase</fullName>
        <ecNumber evidence="3">1.13.11.2</ecNumber>
    </submittedName>
</protein>
<reference evidence="3 4" key="1">
    <citation type="submission" date="2020-08" db="EMBL/GenBank/DDBJ databases">
        <title>Genomic Encyclopedia of Type Strains, Phase IV (KMG-IV): sequencing the most valuable type-strain genomes for metagenomic binning, comparative biology and taxonomic classification.</title>
        <authorList>
            <person name="Goeker M."/>
        </authorList>
    </citation>
    <scope>NUCLEOTIDE SEQUENCE [LARGE SCALE GENOMIC DNA]</scope>
    <source>
        <strain evidence="3 4">DSM 26385</strain>
    </source>
</reference>
<dbReference type="InterPro" id="IPR029068">
    <property type="entry name" value="Glyas_Bleomycin-R_OHBP_Dase"/>
</dbReference>
<name>A0A7W6K193_9HYPH</name>
<dbReference type="EMBL" id="JACIDU010000002">
    <property type="protein sequence ID" value="MBB4102227.1"/>
    <property type="molecule type" value="Genomic_DNA"/>
</dbReference>
<keyword evidence="4" id="KW-1185">Reference proteome</keyword>
<comment type="caution">
    <text evidence="3">The sequence shown here is derived from an EMBL/GenBank/DDBJ whole genome shotgun (WGS) entry which is preliminary data.</text>
</comment>
<evidence type="ECO:0000313" key="3">
    <source>
        <dbReference type="EMBL" id="MBB4102227.1"/>
    </source>
</evidence>
<dbReference type="InterPro" id="IPR004360">
    <property type="entry name" value="Glyas_Fos-R_dOase_dom"/>
</dbReference>
<accession>A0A7W6K193</accession>
<dbReference type="GO" id="GO:0018577">
    <property type="term" value="F:catechol 2,3-dioxygenase activity"/>
    <property type="evidence" value="ECO:0007669"/>
    <property type="project" value="UniProtKB-EC"/>
</dbReference>
<dbReference type="SUPFAM" id="SSF54593">
    <property type="entry name" value="Glyoxalase/Bleomycin resistance protein/Dihydroxybiphenyl dioxygenase"/>
    <property type="match status" value="1"/>
</dbReference>
<feature type="domain" description="VOC" evidence="2">
    <location>
        <begin position="13"/>
        <end position="131"/>
    </location>
</feature>
<dbReference type="InterPro" id="IPR037523">
    <property type="entry name" value="VOC_core"/>
</dbReference>
<keyword evidence="3" id="KW-0223">Dioxygenase</keyword>